<gene>
    <name evidence="7" type="ORF">JOC73_002040</name>
</gene>
<keyword evidence="3" id="KW-0574">Periplasm</keyword>
<dbReference type="RefSeq" id="WP_204402722.1">
    <property type="nucleotide sequence ID" value="NZ_JAFBEE010000013.1"/>
</dbReference>
<evidence type="ECO:0000256" key="1">
    <source>
        <dbReference type="ARBA" id="ARBA00004418"/>
    </source>
</evidence>
<evidence type="ECO:0000313" key="7">
    <source>
        <dbReference type="EMBL" id="MBM7615470.1"/>
    </source>
</evidence>
<evidence type="ECO:0000256" key="2">
    <source>
        <dbReference type="ARBA" id="ARBA00022729"/>
    </source>
</evidence>
<evidence type="ECO:0000259" key="5">
    <source>
        <dbReference type="Pfam" id="PF07940"/>
    </source>
</evidence>
<keyword evidence="2" id="KW-0732">Signal</keyword>
<evidence type="ECO:0008006" key="9">
    <source>
        <dbReference type="Google" id="ProtNLM"/>
    </source>
</evidence>
<feature type="domain" description="Heparinase II/III-like C-terminal" evidence="5">
    <location>
        <begin position="325"/>
        <end position="555"/>
    </location>
</feature>
<feature type="domain" description="Heparin-sulfate lyase N-terminal" evidence="6">
    <location>
        <begin position="43"/>
        <end position="298"/>
    </location>
</feature>
<dbReference type="Gene3D" id="2.70.98.70">
    <property type="match status" value="1"/>
</dbReference>
<dbReference type="InterPro" id="IPR012480">
    <property type="entry name" value="Hepar_II_III_C"/>
</dbReference>
<name>A0ABS2NR87_9FIRM</name>
<dbReference type="InterPro" id="IPR031680">
    <property type="entry name" value="Hepar_II_III_N"/>
</dbReference>
<proteinExistence type="predicted"/>
<evidence type="ECO:0000256" key="3">
    <source>
        <dbReference type="ARBA" id="ARBA00022764"/>
    </source>
</evidence>
<comment type="subcellular location">
    <subcellularLocation>
        <location evidence="1">Periplasm</location>
    </subcellularLocation>
</comment>
<dbReference type="Gene3D" id="1.50.10.100">
    <property type="entry name" value="Chondroitin AC/alginate lyase"/>
    <property type="match status" value="1"/>
</dbReference>
<dbReference type="InterPro" id="IPR008929">
    <property type="entry name" value="Chondroitin_lyas"/>
</dbReference>
<dbReference type="EMBL" id="JAFBEE010000013">
    <property type="protein sequence ID" value="MBM7615470.1"/>
    <property type="molecule type" value="Genomic_DNA"/>
</dbReference>
<accession>A0ABS2NR87</accession>
<evidence type="ECO:0000259" key="6">
    <source>
        <dbReference type="Pfam" id="PF16889"/>
    </source>
</evidence>
<protein>
    <recommendedName>
        <fullName evidence="9">Heparin-sulfate lyase N-terminal domain-containing protein</fullName>
    </recommendedName>
</protein>
<dbReference type="Proteomes" id="UP001314796">
    <property type="component" value="Unassembled WGS sequence"/>
</dbReference>
<sequence>MEIDKVRLIEKEAISGGLSKADIDYLLAKENRRMFKRTNLTGDEAVNIGTLIMDNHIYLMEIWKEYPYKGKLDWKIDPYKDKSWTLYYHSLRMVSYLCNAYETTGELQYLDKSKEIISDWIENNHIEKLTVKIAWNEHSASNRVLNMIYYLEMIKQTPNIDYEFMNSLLLALYVHGEFLADTKNYVANNHGIMQDKALMELSLFYNEFEDANRWLDNCLKRLLLRFHKDITHEGVHLEHSPYYHIFVLQLFTDIEEMLNFYGKSLGEASRKTFALMKEYLAYAIKPDGKLPTIGDTNDALMEERKIFDHPFLDYVLSQGKEGVRPTATSKVYPVAGIGIFRDKWKTHPNFHLSTYLFFHAGFHSTTHKHGDDLSFILSALGKDIFIDPGKYNYDKYNKYRQYFRSTCSHNTITVDGKEYRLKEENIGKSKLLGWNLTEEYDWIKGEHTLYEGVRIIREILFIKPNAIVILDSIESGKFHSYQQIFNLAPGITVRKKDYGGFEAVFENKELKILLTQVNPVDKVKSYSASEKPLKGYASPRTNQLVKIQQVVFEKKGKDIEFITAINIKSKQYENKIRGIQIKNYQSTRQIKYYCDGVLKTIHLKR</sequence>
<evidence type="ECO:0000256" key="4">
    <source>
        <dbReference type="ARBA" id="ARBA00023239"/>
    </source>
</evidence>
<dbReference type="Pfam" id="PF07940">
    <property type="entry name" value="Hepar_II_III_C"/>
    <property type="match status" value="1"/>
</dbReference>
<evidence type="ECO:0000313" key="8">
    <source>
        <dbReference type="Proteomes" id="UP001314796"/>
    </source>
</evidence>
<dbReference type="PANTHER" id="PTHR39210:SF1">
    <property type="entry name" value="HEPARIN-SULFATE LYASE"/>
    <property type="match status" value="1"/>
</dbReference>
<dbReference type="SUPFAM" id="SSF48230">
    <property type="entry name" value="Chondroitin AC/alginate lyase"/>
    <property type="match status" value="1"/>
</dbReference>
<dbReference type="PANTHER" id="PTHR39210">
    <property type="entry name" value="HEPARIN-SULFATE LYASE"/>
    <property type="match status" value="1"/>
</dbReference>
<keyword evidence="4" id="KW-0456">Lyase</keyword>
<dbReference type="Pfam" id="PF16889">
    <property type="entry name" value="Hepar_II_III_N"/>
    <property type="match status" value="1"/>
</dbReference>
<keyword evidence="8" id="KW-1185">Reference proteome</keyword>
<reference evidence="7 8" key="1">
    <citation type="submission" date="2021-01" db="EMBL/GenBank/DDBJ databases">
        <title>Genomic Encyclopedia of Type Strains, Phase IV (KMG-IV): sequencing the most valuable type-strain genomes for metagenomic binning, comparative biology and taxonomic classification.</title>
        <authorList>
            <person name="Goeker M."/>
        </authorList>
    </citation>
    <scope>NUCLEOTIDE SEQUENCE [LARGE SCALE GENOMIC DNA]</scope>
    <source>
        <strain evidence="7 8">DSM 25890</strain>
    </source>
</reference>
<comment type="caution">
    <text evidence="7">The sequence shown here is derived from an EMBL/GenBank/DDBJ whole genome shotgun (WGS) entry which is preliminary data.</text>
</comment>
<organism evidence="7 8">
    <name type="scientific">Alkaliphilus hydrothermalis</name>
    <dbReference type="NCBI Taxonomy" id="1482730"/>
    <lineage>
        <taxon>Bacteria</taxon>
        <taxon>Bacillati</taxon>
        <taxon>Bacillota</taxon>
        <taxon>Clostridia</taxon>
        <taxon>Peptostreptococcales</taxon>
        <taxon>Natronincolaceae</taxon>
        <taxon>Alkaliphilus</taxon>
    </lineage>
</organism>